<dbReference type="InterPro" id="IPR018957">
    <property type="entry name" value="Znf_C3HC4_RING-type"/>
</dbReference>
<keyword evidence="4 11" id="KW-0808">Transferase</keyword>
<dbReference type="SMART" id="SM00678">
    <property type="entry name" value="WWE"/>
    <property type="match status" value="2"/>
</dbReference>
<evidence type="ECO:0000259" key="14">
    <source>
        <dbReference type="PROSITE" id="PS50918"/>
    </source>
</evidence>
<protein>
    <recommendedName>
        <fullName evidence="11">E3 ubiquitin-protein ligase</fullName>
        <ecNumber evidence="11">2.3.2.27</ecNumber>
    </recommendedName>
</protein>
<organism evidence="15 16">
    <name type="scientific">Echeneis naucrates</name>
    <name type="common">Live sharksucker</name>
    <dbReference type="NCBI Taxonomy" id="173247"/>
    <lineage>
        <taxon>Eukaryota</taxon>
        <taxon>Metazoa</taxon>
        <taxon>Chordata</taxon>
        <taxon>Craniata</taxon>
        <taxon>Vertebrata</taxon>
        <taxon>Euteleostomi</taxon>
        <taxon>Actinopterygii</taxon>
        <taxon>Neopterygii</taxon>
        <taxon>Teleostei</taxon>
        <taxon>Neoteleostei</taxon>
        <taxon>Acanthomorphata</taxon>
        <taxon>Carangaria</taxon>
        <taxon>Carangiformes</taxon>
        <taxon>Echeneidae</taxon>
        <taxon>Echeneis</taxon>
    </lineage>
</organism>
<dbReference type="PROSITE" id="PS50918">
    <property type="entry name" value="WWE"/>
    <property type="match status" value="2"/>
</dbReference>
<evidence type="ECO:0000256" key="6">
    <source>
        <dbReference type="ARBA" id="ARBA00022737"/>
    </source>
</evidence>
<dbReference type="SUPFAM" id="SSF117839">
    <property type="entry name" value="WWE domain"/>
    <property type="match status" value="2"/>
</dbReference>
<dbReference type="InterPro" id="IPR039399">
    <property type="entry name" value="Deltex_C_sf"/>
</dbReference>
<dbReference type="Pfam" id="PF18102">
    <property type="entry name" value="DTC"/>
    <property type="match status" value="1"/>
</dbReference>
<dbReference type="Gene3D" id="3.30.720.50">
    <property type="match status" value="2"/>
</dbReference>
<feature type="domain" description="WWE" evidence="14">
    <location>
        <begin position="79"/>
        <end position="155"/>
    </location>
</feature>
<proteinExistence type="inferred from homology"/>
<accession>A0A665W176</accession>
<dbReference type="SUPFAM" id="SSF57850">
    <property type="entry name" value="RING/U-box"/>
    <property type="match status" value="1"/>
</dbReference>
<evidence type="ECO:0000256" key="11">
    <source>
        <dbReference type="RuleBase" id="RU367105"/>
    </source>
</evidence>
<evidence type="ECO:0000256" key="4">
    <source>
        <dbReference type="ARBA" id="ARBA00022679"/>
    </source>
</evidence>
<evidence type="ECO:0000256" key="12">
    <source>
        <dbReference type="SAM" id="MobiDB-lite"/>
    </source>
</evidence>
<dbReference type="FunFam" id="3.30.390.130:FF:000001">
    <property type="entry name" value="Probable E3 ubiquitin-protein ligase DTX3"/>
    <property type="match status" value="1"/>
</dbReference>
<comment type="subcellular location">
    <subcellularLocation>
        <location evidence="11">Cytoplasm</location>
    </subcellularLocation>
</comment>
<reference evidence="15" key="1">
    <citation type="submission" date="2021-04" db="EMBL/GenBank/DDBJ databases">
        <authorList>
            <consortium name="Wellcome Sanger Institute Data Sharing"/>
        </authorList>
    </citation>
    <scope>NUCLEOTIDE SEQUENCE [LARGE SCALE GENOMIC DNA]</scope>
</reference>
<dbReference type="Proteomes" id="UP000472264">
    <property type="component" value="Chromosome 1"/>
</dbReference>
<dbReference type="Gene3D" id="3.30.390.130">
    <property type="match status" value="1"/>
</dbReference>
<comment type="catalytic activity">
    <reaction evidence="1 11">
        <text>S-ubiquitinyl-[E2 ubiquitin-conjugating enzyme]-L-cysteine + [acceptor protein]-L-lysine = [E2 ubiquitin-conjugating enzyme]-L-cysteine + N(6)-ubiquitinyl-[acceptor protein]-L-lysine.</text>
        <dbReference type="EC" id="2.3.2.27"/>
    </reaction>
</comment>
<evidence type="ECO:0000256" key="1">
    <source>
        <dbReference type="ARBA" id="ARBA00000900"/>
    </source>
</evidence>
<sequence length="591" mass="64606">MLLASAVVVWEWLNEHGRWRPYSPAVSHQMETAIRSGDSRGGSVVLGQVDSRLSPYIIDIQSMHQFRQDTGTIRPVRRSFYDPASAPGQGWQWEWENDAGTWTPYDMEVAIAIEISHSRQQPCLDLTPLGFCYFIDFNNMTQVNRQSQRCRRIQRRADMAYPLVSGPLPVLKGGGGGTNACSCQQCMLVLSVKSNAGRAEGEAADIQTLGRRSLTMPPPPSLPPPQPPSSNPNLIVMKPQRMPSSMATVCHAPLPQRSSLAGLSRPALQRIAMAQSRALIASGVPTVPVKNLSGSSPVHPALAGITGILMSAAALPVCLTRPPKLVLHPPPVNKSDIKPVAGFGHYCRKTTKKQARKGKTPEEVVKKYLQKVKSPPEEDCTICMEPLVGPSGYKGPAVGPISRADSVGRLAQCGHQYHFQCLVAMYNNGNKDGSLQCPTCKTIYGVKTGNQPAGKMEYHIIPHSLPGHPDCKTIRIIYNIPPGIQGPEHPNPGKPFTARGFPRHCYLPDSERGRKVLRLLLVAWDRRLIFSVGTSSTTGESDTVIWNEVHHKTEFGSNLTGHGFPDPGHLDNVLEELRVQGITEDDGLTEK</sequence>
<dbReference type="InterPro" id="IPR037197">
    <property type="entry name" value="WWE_dom_sf"/>
</dbReference>
<dbReference type="GO" id="GO:0061630">
    <property type="term" value="F:ubiquitin protein ligase activity"/>
    <property type="evidence" value="ECO:0007669"/>
    <property type="project" value="UniProtKB-UniRule"/>
</dbReference>
<comment type="pathway">
    <text evidence="2 11">Protein modification; protein ubiquitination.</text>
</comment>
<dbReference type="Gene3D" id="3.30.40.10">
    <property type="entry name" value="Zinc/RING finger domain, C3HC4 (zinc finger)"/>
    <property type="match status" value="1"/>
</dbReference>
<dbReference type="GO" id="GO:0007219">
    <property type="term" value="P:Notch signaling pathway"/>
    <property type="evidence" value="ECO:0007669"/>
    <property type="project" value="UniProtKB-KW"/>
</dbReference>
<feature type="domain" description="WWE" evidence="14">
    <location>
        <begin position="1"/>
        <end position="78"/>
    </location>
</feature>
<dbReference type="EC" id="2.3.2.27" evidence="11"/>
<keyword evidence="8 11" id="KW-0862">Zinc</keyword>
<evidence type="ECO:0000259" key="13">
    <source>
        <dbReference type="PROSITE" id="PS50089"/>
    </source>
</evidence>
<evidence type="ECO:0000256" key="2">
    <source>
        <dbReference type="ARBA" id="ARBA00004906"/>
    </source>
</evidence>
<evidence type="ECO:0000313" key="15">
    <source>
        <dbReference type="Ensembl" id="ENSENLP00000037528.1"/>
    </source>
</evidence>
<evidence type="ECO:0000256" key="7">
    <source>
        <dbReference type="ARBA" id="ARBA00022771"/>
    </source>
</evidence>
<evidence type="ECO:0000256" key="10">
    <source>
        <dbReference type="PROSITE-ProRule" id="PRU00175"/>
    </source>
</evidence>
<keyword evidence="7 10" id="KW-0863">Zinc-finger</keyword>
<keyword evidence="16" id="KW-1185">Reference proteome</keyword>
<dbReference type="InterPro" id="IPR039398">
    <property type="entry name" value="Deltex_fam"/>
</dbReference>
<dbReference type="InterPro" id="IPR004170">
    <property type="entry name" value="WWE_dom"/>
</dbReference>
<dbReference type="Pfam" id="PF00097">
    <property type="entry name" value="zf-C3HC4"/>
    <property type="match status" value="1"/>
</dbReference>
<evidence type="ECO:0000256" key="5">
    <source>
        <dbReference type="ARBA" id="ARBA00022723"/>
    </source>
</evidence>
<dbReference type="InterPro" id="IPR013083">
    <property type="entry name" value="Znf_RING/FYVE/PHD"/>
</dbReference>
<gene>
    <name evidence="15" type="primary">LOC115048751</name>
</gene>
<dbReference type="SMART" id="SM00184">
    <property type="entry name" value="RING"/>
    <property type="match status" value="1"/>
</dbReference>
<dbReference type="UniPathway" id="UPA00143"/>
<keyword evidence="9" id="KW-0914">Notch signaling pathway</keyword>
<dbReference type="PROSITE" id="PS50089">
    <property type="entry name" value="ZF_RING_2"/>
    <property type="match status" value="1"/>
</dbReference>
<dbReference type="FunFam" id="3.30.40.10:FF:000097">
    <property type="entry name" value="E3 ubiquitin-protein ligase DTX4"/>
    <property type="match status" value="1"/>
</dbReference>
<dbReference type="InterPro" id="IPR039396">
    <property type="entry name" value="Deltex_C"/>
</dbReference>
<dbReference type="GO" id="GO:0005737">
    <property type="term" value="C:cytoplasm"/>
    <property type="evidence" value="ECO:0007669"/>
    <property type="project" value="UniProtKB-SubCell"/>
</dbReference>
<dbReference type="PANTHER" id="PTHR12622">
    <property type="entry name" value="DELTEX-RELATED"/>
    <property type="match status" value="1"/>
</dbReference>
<evidence type="ECO:0000256" key="3">
    <source>
        <dbReference type="ARBA" id="ARBA00009413"/>
    </source>
</evidence>
<dbReference type="InterPro" id="IPR018123">
    <property type="entry name" value="WWE-dom_subgr"/>
</dbReference>
<evidence type="ECO:0000256" key="8">
    <source>
        <dbReference type="ARBA" id="ARBA00022833"/>
    </source>
</evidence>
<keyword evidence="6" id="KW-0677">Repeat</keyword>
<dbReference type="Ensembl" id="ENSENLT00000038541.1">
    <property type="protein sequence ID" value="ENSENLP00000037528.1"/>
    <property type="gene ID" value="ENSENLG00000016261.1"/>
</dbReference>
<dbReference type="GO" id="GO:0008270">
    <property type="term" value="F:zinc ion binding"/>
    <property type="evidence" value="ECO:0007669"/>
    <property type="project" value="UniProtKB-KW"/>
</dbReference>
<feature type="region of interest" description="Disordered" evidence="12">
    <location>
        <begin position="208"/>
        <end position="232"/>
    </location>
</feature>
<reference evidence="15" key="3">
    <citation type="submission" date="2025-09" db="UniProtKB">
        <authorList>
            <consortium name="Ensembl"/>
        </authorList>
    </citation>
    <scope>IDENTIFICATION</scope>
</reference>
<dbReference type="InterPro" id="IPR001841">
    <property type="entry name" value="Znf_RING"/>
</dbReference>
<dbReference type="Pfam" id="PF02825">
    <property type="entry name" value="WWE"/>
    <property type="match status" value="2"/>
</dbReference>
<reference evidence="15" key="2">
    <citation type="submission" date="2025-08" db="UniProtKB">
        <authorList>
            <consortium name="Ensembl"/>
        </authorList>
    </citation>
    <scope>IDENTIFICATION</scope>
</reference>
<dbReference type="GO" id="GO:0016567">
    <property type="term" value="P:protein ubiquitination"/>
    <property type="evidence" value="ECO:0007669"/>
    <property type="project" value="UniProtKB-UniRule"/>
</dbReference>
<feature type="domain" description="RING-type" evidence="13">
    <location>
        <begin position="380"/>
        <end position="441"/>
    </location>
</feature>
<keyword evidence="11" id="KW-0963">Cytoplasm</keyword>
<comment type="similarity">
    <text evidence="3 11">Belongs to the Deltex family.</text>
</comment>
<name>A0A665W176_ECHNA</name>
<dbReference type="CDD" id="cd09633">
    <property type="entry name" value="Deltex_C"/>
    <property type="match status" value="1"/>
</dbReference>
<dbReference type="AlphaFoldDB" id="A0A665W176"/>
<evidence type="ECO:0000256" key="9">
    <source>
        <dbReference type="ARBA" id="ARBA00022976"/>
    </source>
</evidence>
<evidence type="ECO:0000313" key="16">
    <source>
        <dbReference type="Proteomes" id="UP000472264"/>
    </source>
</evidence>
<keyword evidence="5 11" id="KW-0479">Metal-binding</keyword>
<feature type="compositionally biased region" description="Pro residues" evidence="12">
    <location>
        <begin position="216"/>
        <end position="230"/>
    </location>
</feature>